<evidence type="ECO:0000313" key="3">
    <source>
        <dbReference type="Proteomes" id="UP001152888"/>
    </source>
</evidence>
<evidence type="ECO:0000313" key="2">
    <source>
        <dbReference type="EMBL" id="CAH2014545.1"/>
    </source>
</evidence>
<evidence type="ECO:0000313" key="1">
    <source>
        <dbReference type="EMBL" id="CAH2004428.1"/>
    </source>
</evidence>
<gene>
    <name evidence="1" type="ORF">ACAOBT_LOCUS27994</name>
    <name evidence="2" type="ORF">ACAOBT_LOCUS34189</name>
</gene>
<proteinExistence type="predicted"/>
<protein>
    <submittedName>
        <fullName evidence="1">Uncharacterized protein</fullName>
    </submittedName>
</protein>
<name>A0A9P0PZ51_ACAOB</name>
<organism evidence="1 3">
    <name type="scientific">Acanthoscelides obtectus</name>
    <name type="common">Bean weevil</name>
    <name type="synonym">Bruchus obtectus</name>
    <dbReference type="NCBI Taxonomy" id="200917"/>
    <lineage>
        <taxon>Eukaryota</taxon>
        <taxon>Metazoa</taxon>
        <taxon>Ecdysozoa</taxon>
        <taxon>Arthropoda</taxon>
        <taxon>Hexapoda</taxon>
        <taxon>Insecta</taxon>
        <taxon>Pterygota</taxon>
        <taxon>Neoptera</taxon>
        <taxon>Endopterygota</taxon>
        <taxon>Coleoptera</taxon>
        <taxon>Polyphaga</taxon>
        <taxon>Cucujiformia</taxon>
        <taxon>Chrysomeloidea</taxon>
        <taxon>Chrysomelidae</taxon>
        <taxon>Bruchinae</taxon>
        <taxon>Bruchini</taxon>
        <taxon>Acanthoscelides</taxon>
    </lineage>
</organism>
<dbReference type="EMBL" id="CAKOFQ010008514">
    <property type="protein sequence ID" value="CAH2014545.1"/>
    <property type="molecule type" value="Genomic_DNA"/>
</dbReference>
<dbReference type="EMBL" id="CAKOFQ010007589">
    <property type="protein sequence ID" value="CAH2004428.1"/>
    <property type="molecule type" value="Genomic_DNA"/>
</dbReference>
<dbReference type="OrthoDB" id="6737007at2759"/>
<comment type="caution">
    <text evidence="1">The sequence shown here is derived from an EMBL/GenBank/DDBJ whole genome shotgun (WGS) entry which is preliminary data.</text>
</comment>
<dbReference type="AlphaFoldDB" id="A0A9P0PZ51"/>
<keyword evidence="3" id="KW-1185">Reference proteome</keyword>
<sequence length="99" mass="10716">MLEAVFDRTFSALAVDVVTDACACAFLPRESALRSLPLSESLAVTKEPFLDFGRLLEESACAGPVLECRHDWAEWGRSPLRLRGPAGLCLPVSNKAPSI</sequence>
<dbReference type="Proteomes" id="UP001152888">
    <property type="component" value="Unassembled WGS sequence"/>
</dbReference>
<reference evidence="1" key="1">
    <citation type="submission" date="2022-03" db="EMBL/GenBank/DDBJ databases">
        <authorList>
            <person name="Sayadi A."/>
        </authorList>
    </citation>
    <scope>NUCLEOTIDE SEQUENCE</scope>
</reference>
<accession>A0A9P0PZ51</accession>